<name>A0ABN5J104_9CAUL</name>
<dbReference type="Proteomes" id="UP000240527">
    <property type="component" value="Chromosome"/>
</dbReference>
<organism evidence="1 2">
    <name type="scientific">Caulobacter segnis</name>
    <dbReference type="NCBI Taxonomy" id="88688"/>
    <lineage>
        <taxon>Bacteria</taxon>
        <taxon>Pseudomonadati</taxon>
        <taxon>Pseudomonadota</taxon>
        <taxon>Alphaproteobacteria</taxon>
        <taxon>Caulobacterales</taxon>
        <taxon>Caulobacteraceae</taxon>
        <taxon>Caulobacter</taxon>
    </lineage>
</organism>
<keyword evidence="2" id="KW-1185">Reference proteome</keyword>
<dbReference type="EMBL" id="CP027850">
    <property type="protein sequence ID" value="AVQ04303.1"/>
    <property type="molecule type" value="Genomic_DNA"/>
</dbReference>
<protein>
    <submittedName>
        <fullName evidence="1">Uncharacterized protein</fullName>
    </submittedName>
</protein>
<evidence type="ECO:0000313" key="2">
    <source>
        <dbReference type="Proteomes" id="UP000240527"/>
    </source>
</evidence>
<gene>
    <name evidence="1" type="ORF">B7G68_03705</name>
</gene>
<proteinExistence type="predicted"/>
<reference evidence="1 2" key="1">
    <citation type="journal article" date="2015" name="Biotechnol. Bioeng.">
        <title>Genome sequence and phenotypic characterization of Caulobacter segnis.</title>
        <authorList>
            <person name="Patel S."/>
            <person name="Fletcher B."/>
            <person name="Scott D.C."/>
            <person name="Ely B."/>
        </authorList>
    </citation>
    <scope>NUCLEOTIDE SEQUENCE [LARGE SCALE GENOMIC DNA]</scope>
    <source>
        <strain evidence="1 2">TK0059</strain>
    </source>
</reference>
<evidence type="ECO:0000313" key="1">
    <source>
        <dbReference type="EMBL" id="AVQ04303.1"/>
    </source>
</evidence>
<accession>A0ABN5J104</accession>
<sequence length="106" mass="11331">MMAALDEAWRIAESSDDPAVQARARDKAKLCAQMAAAARKIAAMSPPAKTGKAGPEHPLDLIQDFVRRMDKATTAIEAAEEPAPEPQPRAAQAVAMQAALAKLKRR</sequence>